<protein>
    <recommendedName>
        <fullName evidence="1">chitinase</fullName>
        <ecNumber evidence="1">3.2.1.14</ecNumber>
    </recommendedName>
</protein>
<dbReference type="GO" id="GO:0005975">
    <property type="term" value="P:carbohydrate metabolic process"/>
    <property type="evidence" value="ECO:0007669"/>
    <property type="project" value="InterPro"/>
</dbReference>
<dbReference type="PANTHER" id="PTHR11177:SF337">
    <property type="entry name" value="CHITINASE"/>
    <property type="match status" value="1"/>
</dbReference>
<evidence type="ECO:0000256" key="3">
    <source>
        <dbReference type="SAM" id="SignalP"/>
    </source>
</evidence>
<sequence>MRLSSLTLVAAATAASAAPRYVMYFDEWHKGTLPPKNVTSGINYVMVAFAPSTIFNSNSSYEPFMPLNKVRALFDNGTKVCMAVGGWGDTTGFSAGTATEETRKTYAKNVADAVKNLGYDCVDIDWEYPGGNGEDYRKIPNDKKVAEIGTYPLLLQEIKTAIGSKELSIAVPARENDMMAFTAAQVPKINKIVDFINVMSYDLMNRRDNVTNHHTSVVGSAHAIDIYIKRGMSPCKMNLGFALYAKFFTTKDGVECKEPTGCDTAVLEAADGTDTGLSGAFTFEAESYKNASFTKALENGKQDAKNGGQWYWDPSTKQYWTWDTPDLISRKFKEIVVAKKLGGVFAWSLAEDSHDWSRLKAMHAGVKAINWGILQLIMRTSNQRSVDKNGVLVLCSSEDTLKAGLAQQTMVAIHTIPPQPTHPLITSSYVLCTVSSDTSSRPYDA</sequence>
<name>A0A167A4X8_METRR</name>
<dbReference type="Pfam" id="PF00704">
    <property type="entry name" value="Glyco_hydro_18"/>
    <property type="match status" value="1"/>
</dbReference>
<feature type="chain" id="PRO_5007883515" description="chitinase" evidence="3">
    <location>
        <begin position="18"/>
        <end position="445"/>
    </location>
</feature>
<dbReference type="PANTHER" id="PTHR11177">
    <property type="entry name" value="CHITINASE"/>
    <property type="match status" value="1"/>
</dbReference>
<gene>
    <name evidence="5" type="ORF">NOR_06582</name>
</gene>
<accession>A0A167A4X8</accession>
<keyword evidence="3" id="KW-0732">Signal</keyword>
<evidence type="ECO:0000256" key="1">
    <source>
        <dbReference type="ARBA" id="ARBA00012729"/>
    </source>
</evidence>
<dbReference type="EC" id="3.2.1.14" evidence="1"/>
<dbReference type="PROSITE" id="PS51910">
    <property type="entry name" value="GH18_2"/>
    <property type="match status" value="1"/>
</dbReference>
<keyword evidence="6" id="KW-1185">Reference proteome</keyword>
<dbReference type="EMBL" id="AZHC01000025">
    <property type="protein sequence ID" value="OAA38554.1"/>
    <property type="molecule type" value="Genomic_DNA"/>
</dbReference>
<dbReference type="Gene3D" id="3.20.20.80">
    <property type="entry name" value="Glycosidases"/>
    <property type="match status" value="1"/>
</dbReference>
<dbReference type="STRING" id="1081105.A0A167A4X8"/>
<dbReference type="Proteomes" id="UP000243498">
    <property type="component" value="Unassembled WGS sequence"/>
</dbReference>
<dbReference type="SMART" id="SM00636">
    <property type="entry name" value="Glyco_18"/>
    <property type="match status" value="1"/>
</dbReference>
<keyword evidence="2" id="KW-0843">Virulence</keyword>
<dbReference type="GO" id="GO:0008061">
    <property type="term" value="F:chitin binding"/>
    <property type="evidence" value="ECO:0007669"/>
    <property type="project" value="InterPro"/>
</dbReference>
<dbReference type="OrthoDB" id="73875at2759"/>
<evidence type="ECO:0000313" key="6">
    <source>
        <dbReference type="Proteomes" id="UP000243498"/>
    </source>
</evidence>
<evidence type="ECO:0000313" key="5">
    <source>
        <dbReference type="EMBL" id="OAA38554.1"/>
    </source>
</evidence>
<evidence type="ECO:0000256" key="2">
    <source>
        <dbReference type="ARBA" id="ARBA00023026"/>
    </source>
</evidence>
<dbReference type="GO" id="GO:0005576">
    <property type="term" value="C:extracellular region"/>
    <property type="evidence" value="ECO:0007669"/>
    <property type="project" value="TreeGrafter"/>
</dbReference>
<dbReference type="InterPro" id="IPR017853">
    <property type="entry name" value="GH"/>
</dbReference>
<comment type="caution">
    <text evidence="5">The sequence shown here is derived from an EMBL/GenBank/DDBJ whole genome shotgun (WGS) entry which is preliminary data.</text>
</comment>
<evidence type="ECO:0000259" key="4">
    <source>
        <dbReference type="PROSITE" id="PS51910"/>
    </source>
</evidence>
<proteinExistence type="predicted"/>
<dbReference type="GO" id="GO:0006032">
    <property type="term" value="P:chitin catabolic process"/>
    <property type="evidence" value="ECO:0007669"/>
    <property type="project" value="TreeGrafter"/>
</dbReference>
<dbReference type="GO" id="GO:0008843">
    <property type="term" value="F:endochitinase activity"/>
    <property type="evidence" value="ECO:0007669"/>
    <property type="project" value="UniProtKB-EC"/>
</dbReference>
<dbReference type="InterPro" id="IPR011583">
    <property type="entry name" value="Chitinase_II/V-like_cat"/>
</dbReference>
<dbReference type="InterPro" id="IPR001223">
    <property type="entry name" value="Glyco_hydro18_cat"/>
</dbReference>
<reference evidence="5 6" key="1">
    <citation type="journal article" date="2016" name="Genome Biol. Evol.">
        <title>Divergent and convergent evolution of fungal pathogenicity.</title>
        <authorList>
            <person name="Shang Y."/>
            <person name="Xiao G."/>
            <person name="Zheng P."/>
            <person name="Cen K."/>
            <person name="Zhan S."/>
            <person name="Wang C."/>
        </authorList>
    </citation>
    <scope>NUCLEOTIDE SEQUENCE [LARGE SCALE GENOMIC DNA]</scope>
    <source>
        <strain evidence="5 6">RCEF 4871</strain>
    </source>
</reference>
<feature type="domain" description="GH18" evidence="4">
    <location>
        <begin position="19"/>
        <end position="369"/>
    </location>
</feature>
<organism evidence="5 6">
    <name type="scientific">Metarhizium rileyi (strain RCEF 4871)</name>
    <name type="common">Nomuraea rileyi</name>
    <dbReference type="NCBI Taxonomy" id="1649241"/>
    <lineage>
        <taxon>Eukaryota</taxon>
        <taxon>Fungi</taxon>
        <taxon>Dikarya</taxon>
        <taxon>Ascomycota</taxon>
        <taxon>Pezizomycotina</taxon>
        <taxon>Sordariomycetes</taxon>
        <taxon>Hypocreomycetidae</taxon>
        <taxon>Hypocreales</taxon>
        <taxon>Clavicipitaceae</taxon>
        <taxon>Metarhizium</taxon>
    </lineage>
</organism>
<dbReference type="InterPro" id="IPR050314">
    <property type="entry name" value="Glycosyl_Hydrlase_18"/>
</dbReference>
<feature type="signal peptide" evidence="3">
    <location>
        <begin position="1"/>
        <end position="17"/>
    </location>
</feature>
<dbReference type="AlphaFoldDB" id="A0A167A4X8"/>
<dbReference type="SUPFAM" id="SSF51445">
    <property type="entry name" value="(Trans)glycosidases"/>
    <property type="match status" value="1"/>
</dbReference>
<dbReference type="OMA" id="WEIDAFP"/>